<dbReference type="Gene3D" id="1.10.220.60">
    <property type="entry name" value="GRIP domain"/>
    <property type="match status" value="1"/>
</dbReference>
<gene>
    <name evidence="9" type="ORF">C0Q70_13647</name>
</gene>
<protein>
    <recommendedName>
        <fullName evidence="8">GRIP domain-containing protein</fullName>
    </recommendedName>
</protein>
<dbReference type="GO" id="GO:0005794">
    <property type="term" value="C:Golgi apparatus"/>
    <property type="evidence" value="ECO:0007669"/>
    <property type="project" value="TreeGrafter"/>
</dbReference>
<dbReference type="PANTHER" id="PTHR23157">
    <property type="entry name" value="GRIP AND COILED-COIL DOMAIN-CONTAINING PROTEIN 1"/>
    <property type="match status" value="1"/>
</dbReference>
<organism evidence="9 10">
    <name type="scientific">Pomacea canaliculata</name>
    <name type="common">Golden apple snail</name>
    <dbReference type="NCBI Taxonomy" id="400727"/>
    <lineage>
        <taxon>Eukaryota</taxon>
        <taxon>Metazoa</taxon>
        <taxon>Spiralia</taxon>
        <taxon>Lophotrochozoa</taxon>
        <taxon>Mollusca</taxon>
        <taxon>Gastropoda</taxon>
        <taxon>Caenogastropoda</taxon>
        <taxon>Architaenioglossa</taxon>
        <taxon>Ampullarioidea</taxon>
        <taxon>Ampullariidae</taxon>
        <taxon>Pomacea</taxon>
    </lineage>
</organism>
<evidence type="ECO:0000256" key="1">
    <source>
        <dbReference type="ARBA" id="ARBA00004184"/>
    </source>
</evidence>
<comment type="subcellular location">
    <subcellularLocation>
        <location evidence="2">Cytoplasm</location>
    </subcellularLocation>
    <subcellularLocation>
        <location evidence="1">Endomembrane system</location>
        <topology evidence="1">Peripheral membrane protein</topology>
    </subcellularLocation>
</comment>
<evidence type="ECO:0000313" key="10">
    <source>
        <dbReference type="Proteomes" id="UP000245119"/>
    </source>
</evidence>
<evidence type="ECO:0000313" key="9">
    <source>
        <dbReference type="EMBL" id="PVD25980.1"/>
    </source>
</evidence>
<dbReference type="OMA" id="AEMQAIN"/>
<accession>A0A2T7NXS5</accession>
<reference evidence="9 10" key="1">
    <citation type="submission" date="2018-04" db="EMBL/GenBank/DDBJ databases">
        <title>The genome of golden apple snail Pomacea canaliculata provides insight into stress tolerance and invasive adaptation.</title>
        <authorList>
            <person name="Liu C."/>
            <person name="Liu B."/>
            <person name="Ren Y."/>
            <person name="Zhang Y."/>
            <person name="Wang H."/>
            <person name="Li S."/>
            <person name="Jiang F."/>
            <person name="Yin L."/>
            <person name="Zhang G."/>
            <person name="Qian W."/>
            <person name="Fan W."/>
        </authorList>
    </citation>
    <scope>NUCLEOTIDE SEQUENCE [LARGE SCALE GENOMIC DNA]</scope>
    <source>
        <strain evidence="9">SZHN2017</strain>
        <tissue evidence="9">Muscle</tissue>
    </source>
</reference>
<dbReference type="AlphaFoldDB" id="A0A2T7NXS5"/>
<feature type="coiled-coil region" evidence="6">
    <location>
        <begin position="431"/>
        <end position="550"/>
    </location>
</feature>
<dbReference type="OrthoDB" id="9898580at2759"/>
<dbReference type="STRING" id="400727.A0A2T7NXS5"/>
<proteinExistence type="predicted"/>
<dbReference type="PANTHER" id="PTHR23157:SF25">
    <property type="entry name" value="GRIP AND COILED-COIL DOMAIN-CONTAINING PROTEIN 1"/>
    <property type="match status" value="1"/>
</dbReference>
<evidence type="ECO:0000256" key="4">
    <source>
        <dbReference type="ARBA" id="ARBA00023054"/>
    </source>
</evidence>
<dbReference type="PROSITE" id="PS50913">
    <property type="entry name" value="GRIP"/>
    <property type="match status" value="1"/>
</dbReference>
<evidence type="ECO:0000256" key="3">
    <source>
        <dbReference type="ARBA" id="ARBA00022490"/>
    </source>
</evidence>
<dbReference type="EMBL" id="PZQS01000008">
    <property type="protein sequence ID" value="PVD25980.1"/>
    <property type="molecule type" value="Genomic_DNA"/>
</dbReference>
<evidence type="ECO:0000256" key="2">
    <source>
        <dbReference type="ARBA" id="ARBA00004496"/>
    </source>
</evidence>
<feature type="coiled-coil region" evidence="6">
    <location>
        <begin position="630"/>
        <end position="682"/>
    </location>
</feature>
<dbReference type="InterPro" id="IPR000237">
    <property type="entry name" value="GRIP_dom"/>
</dbReference>
<dbReference type="InterPro" id="IPR051952">
    <property type="entry name" value="Golgi-autophagy_related"/>
</dbReference>
<evidence type="ECO:0000256" key="6">
    <source>
        <dbReference type="SAM" id="Coils"/>
    </source>
</evidence>
<sequence>MDSKSLTDLDWPYENIAFNAAGYVMDRAGRNDSRKTIESLKDQLQQYKDKLRDVVAAYKSLAKEKEALEASLAALSSSDMARGDRMCGEAVTSREPQNAAHIASSEAAADPLGVTQPSDDGTPQMKALKEQLRILTVSMTTLTQEKNRIESQFLADNKQLRQDNEELMRKAEEDRVLWSAKKETLEQQIQELKSRIRGLQLEREKEQTDYAVMLRELQKLLSEERLQKEALELQLDEMRRTLYEQNTNNIVLEEYEKKIRELSQELNSVRDRMQRAEIKASQPSPFVLELQKEMVEMKNEHQRIVSQEQHKATEAEHRLQQHSTQSEERISSLEEKLSELSEVVGNYERLRFQDQQAINKLKERVTQLDIENTALVRASKPYSGNSNEDEHLDVHALFDQILHLKKTLLAANQKSEKPLDLSELFTLESQVKNECTSCEYLKEELEQLKEDYERYKLRAQSVLKNKHKEKSSSKEVDILKEQVSDLRERLKTSSTHHQEEVEQLQLKIDSLSRSMLAQADAHKAELGHLKNAHQKEIFVLEQEAKKQRERTVALLAEKDQEIENLRSSSHDYYSRMKDLSLESLHDGDGLLQGEADVNDTVAQLLMQPPAQGEATLLHFAQEKARQDVEIVGLRRHKHQLENALRELQHSMSLKEEKSQDALQKLEEQIHKLERDKSRESANLEYLKNVFLKFLVSTSYDTHGRTQMLKAIATILQFSPAEKELVKSNVHMKL</sequence>
<dbReference type="SMART" id="SM00755">
    <property type="entry name" value="Grip"/>
    <property type="match status" value="1"/>
</dbReference>
<evidence type="ECO:0000256" key="7">
    <source>
        <dbReference type="SAM" id="MobiDB-lite"/>
    </source>
</evidence>
<feature type="region of interest" description="Disordered" evidence="7">
    <location>
        <begin position="91"/>
        <end position="123"/>
    </location>
</feature>
<keyword evidence="5" id="KW-0472">Membrane</keyword>
<feature type="coiled-coil region" evidence="6">
    <location>
        <begin position="30"/>
        <end position="78"/>
    </location>
</feature>
<dbReference type="Pfam" id="PF01465">
    <property type="entry name" value="GRIP"/>
    <property type="match status" value="1"/>
</dbReference>
<name>A0A2T7NXS5_POMCA</name>
<feature type="compositionally biased region" description="Low complexity" evidence="7">
    <location>
        <begin position="99"/>
        <end position="109"/>
    </location>
</feature>
<evidence type="ECO:0000256" key="5">
    <source>
        <dbReference type="ARBA" id="ARBA00023136"/>
    </source>
</evidence>
<keyword evidence="10" id="KW-1185">Reference proteome</keyword>
<feature type="domain" description="GRIP" evidence="8">
    <location>
        <begin position="676"/>
        <end position="728"/>
    </location>
</feature>
<keyword evidence="4 6" id="KW-0175">Coiled coil</keyword>
<evidence type="ECO:0000259" key="8">
    <source>
        <dbReference type="PROSITE" id="PS50913"/>
    </source>
</evidence>
<comment type="caution">
    <text evidence="9">The sequence shown here is derived from an EMBL/GenBank/DDBJ whole genome shotgun (WGS) entry which is preliminary data.</text>
</comment>
<keyword evidence="3" id="KW-0963">Cytoplasm</keyword>
<dbReference type="Proteomes" id="UP000245119">
    <property type="component" value="Linkage Group LG8"/>
</dbReference>
<feature type="coiled-coil region" evidence="6">
    <location>
        <begin position="125"/>
        <end position="378"/>
    </location>
</feature>